<dbReference type="Proteomes" id="UP001199044">
    <property type="component" value="Unassembled WGS sequence"/>
</dbReference>
<evidence type="ECO:0000256" key="1">
    <source>
        <dbReference type="SAM" id="SignalP"/>
    </source>
</evidence>
<comment type="caution">
    <text evidence="2">The sequence shown here is derived from an EMBL/GenBank/DDBJ whole genome shotgun (WGS) entry which is preliminary data.</text>
</comment>
<feature type="chain" id="PRO_5045207122" evidence="1">
    <location>
        <begin position="22"/>
        <end position="392"/>
    </location>
</feature>
<gene>
    <name evidence="2" type="ORF">LDJ79_15130</name>
</gene>
<evidence type="ECO:0000313" key="2">
    <source>
        <dbReference type="EMBL" id="MCA2017456.1"/>
    </source>
</evidence>
<evidence type="ECO:0000313" key="3">
    <source>
        <dbReference type="Proteomes" id="UP001199044"/>
    </source>
</evidence>
<dbReference type="Gene3D" id="2.40.160.60">
    <property type="entry name" value="Outer membrane protein transport protein (OMPP1/FadL/TodX)"/>
    <property type="match status" value="1"/>
</dbReference>
<dbReference type="RefSeq" id="WP_225251182.1">
    <property type="nucleotide sequence ID" value="NZ_JAIWIU010000105.1"/>
</dbReference>
<accession>A0ABS7YP54</accession>
<feature type="signal peptide" evidence="1">
    <location>
        <begin position="1"/>
        <end position="21"/>
    </location>
</feature>
<name>A0ABS7YP54_9VIBR</name>
<protein>
    <submittedName>
        <fullName evidence="2">Conjugal transfer protein TraF</fullName>
    </submittedName>
</protein>
<organism evidence="2 3">
    <name type="scientific">Vibrio tritonius</name>
    <dbReference type="NCBI Taxonomy" id="1435069"/>
    <lineage>
        <taxon>Bacteria</taxon>
        <taxon>Pseudomonadati</taxon>
        <taxon>Pseudomonadota</taxon>
        <taxon>Gammaproteobacteria</taxon>
        <taxon>Vibrionales</taxon>
        <taxon>Vibrionaceae</taxon>
        <taxon>Vibrio</taxon>
    </lineage>
</organism>
<sequence>MKTKLKLITLSISFAAANAVAGPYTVEARGDAMGGVGVVSGTYLTAPFYNPALTAIYRRNDDAGMILPSVGISYDDQDSMLDTVDNITDILNGIDGSVTQATADELSGELDKLDGAQVNVELGAGFALGIPNQYLSMNLFGKAYAETFVTTELGSCSDPSNANACTVERAQNSTVTAVSVGVTEVGLSMARYSTVFGQHTSFGISPKLQRIYTFVYQTTVDDFDLTDATKNSDAENVLNLDAGALWFYGPFRIGFSAMNLISHDIQTKSVSPAISGNSNVQYNYEMRPLYTVGAGIVADYFTLSVDYDLNEQRRYKEFADNTQMLRVGAELDLLRQLKLRVGYKKNVAYSNTEPTYTAGIGLSPLGLFEMDIAGSYTNENSMGAYVNFLATY</sequence>
<proteinExistence type="predicted"/>
<dbReference type="EMBL" id="JAIWIU010000105">
    <property type="protein sequence ID" value="MCA2017456.1"/>
    <property type="molecule type" value="Genomic_DNA"/>
</dbReference>
<keyword evidence="1" id="KW-0732">Signal</keyword>
<dbReference type="InterPro" id="IPR032811">
    <property type="entry name" value="Put_conjugal_transfer"/>
</dbReference>
<keyword evidence="3" id="KW-1185">Reference proteome</keyword>
<dbReference type="Pfam" id="PF13729">
    <property type="entry name" value="TraF_2"/>
    <property type="match status" value="1"/>
</dbReference>
<reference evidence="3" key="1">
    <citation type="submission" date="2023-07" db="EMBL/GenBank/DDBJ databases">
        <title>Molecular identification of indigenous halophilic bacteria isolated from red sea cost, biodegradation of synthetic dyes and assessment of degraded metabolite toxicity.</title>
        <authorList>
            <person name="Chaieb K."/>
            <person name="Altayb H.N."/>
        </authorList>
    </citation>
    <scope>NUCLEOTIDE SEQUENCE [LARGE SCALE GENOMIC DNA]</scope>
    <source>
        <strain evidence="3">K20</strain>
    </source>
</reference>